<dbReference type="EMBL" id="JAPFFK010000012">
    <property type="protein sequence ID" value="KAJ6732511.1"/>
    <property type="molecule type" value="Genomic_DNA"/>
</dbReference>
<accession>A0A9Q0ULS2</accession>
<name>A0A9Q0ULS2_SALPP</name>
<organism evidence="1 2">
    <name type="scientific">Salix purpurea</name>
    <name type="common">Purple osier willow</name>
    <dbReference type="NCBI Taxonomy" id="77065"/>
    <lineage>
        <taxon>Eukaryota</taxon>
        <taxon>Viridiplantae</taxon>
        <taxon>Streptophyta</taxon>
        <taxon>Embryophyta</taxon>
        <taxon>Tracheophyta</taxon>
        <taxon>Spermatophyta</taxon>
        <taxon>Magnoliopsida</taxon>
        <taxon>eudicotyledons</taxon>
        <taxon>Gunneridae</taxon>
        <taxon>Pentapetalae</taxon>
        <taxon>rosids</taxon>
        <taxon>fabids</taxon>
        <taxon>Malpighiales</taxon>
        <taxon>Salicaceae</taxon>
        <taxon>Saliceae</taxon>
        <taxon>Salix</taxon>
    </lineage>
</organism>
<evidence type="ECO:0000313" key="1">
    <source>
        <dbReference type="EMBL" id="KAJ6732511.1"/>
    </source>
</evidence>
<dbReference type="Proteomes" id="UP001151532">
    <property type="component" value="Chromosome 18"/>
</dbReference>
<keyword evidence="2" id="KW-1185">Reference proteome</keyword>
<protein>
    <submittedName>
        <fullName evidence="1">Uncharacterized protein</fullName>
    </submittedName>
</protein>
<comment type="caution">
    <text evidence="1">The sequence shown here is derived from an EMBL/GenBank/DDBJ whole genome shotgun (WGS) entry which is preliminary data.</text>
</comment>
<dbReference type="AlphaFoldDB" id="A0A9Q0ULS2"/>
<evidence type="ECO:0000313" key="2">
    <source>
        <dbReference type="Proteomes" id="UP001151532"/>
    </source>
</evidence>
<gene>
    <name evidence="1" type="ORF">OIU79_003585</name>
</gene>
<reference evidence="1" key="2">
    <citation type="journal article" date="2023" name="Int. J. Mol. Sci.">
        <title>De Novo Assembly and Annotation of 11 Diverse Shrub Willow (Salix) Genomes Reveals Novel Gene Organization in Sex-Linked Regions.</title>
        <authorList>
            <person name="Hyden B."/>
            <person name="Feng K."/>
            <person name="Yates T.B."/>
            <person name="Jawdy S."/>
            <person name="Cereghino C."/>
            <person name="Smart L.B."/>
            <person name="Muchero W."/>
        </authorList>
    </citation>
    <scope>NUCLEOTIDE SEQUENCE</scope>
    <source>
        <tissue evidence="1">Shoot tip</tissue>
    </source>
</reference>
<proteinExistence type="predicted"/>
<sequence>MYCPYTLNFMLGNWDLISSESHYMSPTINDFYIPYRLSCVSFTYISCTNNTIVGLRFSIFMHEHHRTLIFSCMYIYEFLCRQISL</sequence>
<reference evidence="1" key="1">
    <citation type="submission" date="2022-11" db="EMBL/GenBank/DDBJ databases">
        <authorList>
            <person name="Hyden B.L."/>
            <person name="Feng K."/>
            <person name="Yates T."/>
            <person name="Jawdy S."/>
            <person name="Smart L.B."/>
            <person name="Muchero W."/>
        </authorList>
    </citation>
    <scope>NUCLEOTIDE SEQUENCE</scope>
    <source>
        <tissue evidence="1">Shoot tip</tissue>
    </source>
</reference>